<dbReference type="RefSeq" id="XP_038973466.1">
    <property type="nucleotide sequence ID" value="XM_039117538.1"/>
</dbReference>
<dbReference type="PANTHER" id="PTHR34792">
    <property type="entry name" value="OS02G0121500 PROTEIN"/>
    <property type="match status" value="1"/>
</dbReference>
<evidence type="ECO:0000313" key="2">
    <source>
        <dbReference type="Proteomes" id="UP000228380"/>
    </source>
</evidence>
<dbReference type="RefSeq" id="XP_038973470.1">
    <property type="nucleotide sequence ID" value="XM_039117542.1"/>
</dbReference>
<dbReference type="Proteomes" id="UP000228380">
    <property type="component" value="Chromosome 2"/>
</dbReference>
<evidence type="ECO:0000313" key="3">
    <source>
        <dbReference type="RefSeq" id="XP_038973462.1"/>
    </source>
</evidence>
<accession>A0A8B8ZJI4</accession>
<feature type="compositionally biased region" description="Basic and acidic residues" evidence="1">
    <location>
        <begin position="1"/>
        <end position="11"/>
    </location>
</feature>
<feature type="region of interest" description="Disordered" evidence="1">
    <location>
        <begin position="303"/>
        <end position="341"/>
    </location>
</feature>
<dbReference type="GeneID" id="103706201"/>
<protein>
    <submittedName>
        <fullName evidence="3 4">Uncharacterized protein LOC103706201 isoform X1</fullName>
    </submittedName>
</protein>
<dbReference type="OrthoDB" id="778649at2759"/>
<sequence>MDRERGRDLKRSGISGGQSSPAKRRQRALSGRISSSAKSTSPLSPFPSEKKVAVLSGTGYVGGGGGGGGGGEEESAMERWKKEKAKAFRWGSGINEGYSRTGDRGGGISGSDEGEQHLSRPPLSRSFGLQSKASEDGNAVGPAVVPRKLRSAMNKRSRLSASPPLPDLKNKLSASPPLPDSRNKCYARNGNHMPCVNGARRCKRNMLNEPVTKAEEEAAETLSALASMIPDGRPVKISEDGGMSEENSHAAATVVSNLEASKEVSTEIFLPGASPVATNPSFQIEPMAETAKPEPSALEQPAITSGNQEFGPGSNGTVQPGFQRTSPSKNEQAKNAILRDSSNSSNLLEASLYSYCGNSRSAQSNALSVHKPEIRPWPFGSASAEHQVRSFKQKADNPTRYVCGEDTSHALQPGLPSSGNGHLAMSSSSKAALWPDSAATGCRTTSNGVSSNGTDLHTGKLPQVSADRRSSWKRCTTHVYISHTIQRYQKTQIKHQFPFLTNRSKAKGGTISGVQDSNKAIGMSSLNSRTAAGNRGSIMESKDESRIQMLSGSSMQQQQAPHHSIMPFPFPHGPSLCPDRLAAMTQQLQLPHQIGNSIYGPYGPQLVVAGGKLQQIWQAHMAQYRPPLGIPAWQTMRLQDPSLLPCAQPPSTFPQPSREMQVGSYQSPSSLQLQELLPIPSSSSLRAKKPHGSGFGTEGAPQLQLLCNAQRM</sequence>
<evidence type="ECO:0000313" key="4">
    <source>
        <dbReference type="RefSeq" id="XP_038973466.1"/>
    </source>
</evidence>
<gene>
    <name evidence="3 4 5" type="primary">LOC103706201</name>
</gene>
<reference evidence="2" key="1">
    <citation type="journal article" date="2019" name="Nat. Commun.">
        <title>Genome-wide association mapping of date palm fruit traits.</title>
        <authorList>
            <person name="Hazzouri K.M."/>
            <person name="Gros-Balthazard M."/>
            <person name="Flowers J.M."/>
            <person name="Copetti D."/>
            <person name="Lemansour A."/>
            <person name="Lebrun M."/>
            <person name="Masmoudi K."/>
            <person name="Ferrand S."/>
            <person name="Dhar M.I."/>
            <person name="Fresquez Z.A."/>
            <person name="Rosas U."/>
            <person name="Zhang J."/>
            <person name="Talag J."/>
            <person name="Lee S."/>
            <person name="Kudrna D."/>
            <person name="Powell R.F."/>
            <person name="Leitch I.J."/>
            <person name="Krueger R.R."/>
            <person name="Wing R.A."/>
            <person name="Amiri K.M.A."/>
            <person name="Purugganan M.D."/>
        </authorList>
    </citation>
    <scope>NUCLEOTIDE SEQUENCE [LARGE SCALE GENOMIC DNA]</scope>
    <source>
        <strain evidence="2">cv. Khalas</strain>
    </source>
</reference>
<name>A0A8B8ZJI4_PHODC</name>
<proteinExistence type="predicted"/>
<keyword evidence="2" id="KW-1185">Reference proteome</keyword>
<feature type="compositionally biased region" description="Gly residues" evidence="1">
    <location>
        <begin position="59"/>
        <end position="70"/>
    </location>
</feature>
<feature type="compositionally biased region" description="Polar residues" evidence="1">
    <location>
        <begin position="315"/>
        <end position="330"/>
    </location>
</feature>
<feature type="region of interest" description="Disordered" evidence="1">
    <location>
        <begin position="1"/>
        <end position="181"/>
    </location>
</feature>
<dbReference type="RefSeq" id="XP_038973462.1">
    <property type="nucleotide sequence ID" value="XM_039117534.1"/>
</dbReference>
<dbReference type="KEGG" id="pda:103706201"/>
<feature type="compositionally biased region" description="Basic residues" evidence="1">
    <location>
        <begin position="147"/>
        <end position="158"/>
    </location>
</feature>
<dbReference type="InterPro" id="IPR040305">
    <property type="entry name" value="At1g75730-like"/>
</dbReference>
<feature type="compositionally biased region" description="Low complexity" evidence="1">
    <location>
        <begin position="34"/>
        <end position="43"/>
    </location>
</feature>
<dbReference type="PANTHER" id="PTHR34792:SF1">
    <property type="entry name" value="OS02G0121500 PROTEIN"/>
    <property type="match status" value="1"/>
</dbReference>
<evidence type="ECO:0000313" key="5">
    <source>
        <dbReference type="RefSeq" id="XP_038973470.1"/>
    </source>
</evidence>
<organism evidence="2 3">
    <name type="scientific">Phoenix dactylifera</name>
    <name type="common">Date palm</name>
    <dbReference type="NCBI Taxonomy" id="42345"/>
    <lineage>
        <taxon>Eukaryota</taxon>
        <taxon>Viridiplantae</taxon>
        <taxon>Streptophyta</taxon>
        <taxon>Embryophyta</taxon>
        <taxon>Tracheophyta</taxon>
        <taxon>Spermatophyta</taxon>
        <taxon>Magnoliopsida</taxon>
        <taxon>Liliopsida</taxon>
        <taxon>Arecaceae</taxon>
        <taxon>Coryphoideae</taxon>
        <taxon>Phoeniceae</taxon>
        <taxon>Phoenix</taxon>
    </lineage>
</organism>
<evidence type="ECO:0000256" key="1">
    <source>
        <dbReference type="SAM" id="MobiDB-lite"/>
    </source>
</evidence>
<reference evidence="3 4" key="2">
    <citation type="submission" date="2025-04" db="UniProtKB">
        <authorList>
            <consortium name="RefSeq"/>
        </authorList>
    </citation>
    <scope>IDENTIFICATION</scope>
    <source>
        <tissue evidence="3 4">Young leaves</tissue>
    </source>
</reference>
<dbReference type="AlphaFoldDB" id="A0A8B8ZJI4"/>